<gene>
    <name evidence="1" type="ORF">AZE42_02870</name>
</gene>
<reference evidence="1 2" key="1">
    <citation type="submission" date="2016-03" db="EMBL/GenBank/DDBJ databases">
        <title>Comparative genomics of the ectomycorrhizal sister species Rhizopogon vinicolor and Rhizopogon vesiculosus (Basidiomycota: Boletales) reveals a divergence of the mating type B locus.</title>
        <authorList>
            <person name="Mujic A.B."/>
            <person name="Kuo A."/>
            <person name="Tritt A."/>
            <person name="Lipzen A."/>
            <person name="Chen C."/>
            <person name="Johnson J."/>
            <person name="Sharma A."/>
            <person name="Barry K."/>
            <person name="Grigoriev I.V."/>
            <person name="Spatafora J.W."/>
        </authorList>
    </citation>
    <scope>NUCLEOTIDE SEQUENCE [LARGE SCALE GENOMIC DNA]</scope>
    <source>
        <strain evidence="1 2">AM-OR11-056</strain>
    </source>
</reference>
<organism evidence="1 2">
    <name type="scientific">Rhizopogon vesiculosus</name>
    <dbReference type="NCBI Taxonomy" id="180088"/>
    <lineage>
        <taxon>Eukaryota</taxon>
        <taxon>Fungi</taxon>
        <taxon>Dikarya</taxon>
        <taxon>Basidiomycota</taxon>
        <taxon>Agaricomycotina</taxon>
        <taxon>Agaricomycetes</taxon>
        <taxon>Agaricomycetidae</taxon>
        <taxon>Boletales</taxon>
        <taxon>Suillineae</taxon>
        <taxon>Rhizopogonaceae</taxon>
        <taxon>Rhizopogon</taxon>
    </lineage>
</organism>
<dbReference type="EMBL" id="LVVM01004530">
    <property type="protein sequence ID" value="OJA12700.1"/>
    <property type="molecule type" value="Genomic_DNA"/>
</dbReference>
<protein>
    <submittedName>
        <fullName evidence="1">Uncharacterized protein</fullName>
    </submittedName>
</protein>
<dbReference type="OrthoDB" id="10039611at2759"/>
<sequence>MNIYGTWNSSILEDEDFAQELLLHLQGIGNHG</sequence>
<name>A0A1J8QLQ5_9AGAM</name>
<dbReference type="Proteomes" id="UP000183567">
    <property type="component" value="Unassembled WGS sequence"/>
</dbReference>
<evidence type="ECO:0000313" key="2">
    <source>
        <dbReference type="Proteomes" id="UP000183567"/>
    </source>
</evidence>
<proteinExistence type="predicted"/>
<dbReference type="AlphaFoldDB" id="A0A1J8QLQ5"/>
<accession>A0A1J8QLQ5</accession>
<keyword evidence="2" id="KW-1185">Reference proteome</keyword>
<evidence type="ECO:0000313" key="1">
    <source>
        <dbReference type="EMBL" id="OJA12700.1"/>
    </source>
</evidence>
<comment type="caution">
    <text evidence="1">The sequence shown here is derived from an EMBL/GenBank/DDBJ whole genome shotgun (WGS) entry which is preliminary data.</text>
</comment>